<dbReference type="PANTHER" id="PTHR10157:SF29">
    <property type="entry name" value="DOPAMINE BETA-HYDROXYLASE"/>
    <property type="match status" value="1"/>
</dbReference>
<proteinExistence type="inferred from homology"/>
<evidence type="ECO:0000256" key="11">
    <source>
        <dbReference type="ARBA" id="ARBA00023157"/>
    </source>
</evidence>
<dbReference type="GO" id="GO:0006589">
    <property type="term" value="P:octopamine biosynthetic process"/>
    <property type="evidence" value="ECO:0007669"/>
    <property type="project" value="TreeGrafter"/>
</dbReference>
<dbReference type="EMBL" id="JAIZAY010000007">
    <property type="protein sequence ID" value="KAJ8038730.1"/>
    <property type="molecule type" value="Genomic_DNA"/>
</dbReference>
<keyword evidence="16" id="KW-1185">Reference proteome</keyword>
<keyword evidence="8" id="KW-0186">Copper</keyword>
<dbReference type="InterPro" id="IPR008977">
    <property type="entry name" value="PHM/PNGase_F_dom_sf"/>
</dbReference>
<dbReference type="CDD" id="cd09631">
    <property type="entry name" value="DOMON_DOH"/>
    <property type="match status" value="1"/>
</dbReference>
<organism evidence="15 16">
    <name type="scientific">Holothuria leucospilota</name>
    <name type="common">Black long sea cucumber</name>
    <name type="synonym">Mertensiothuria leucospilota</name>
    <dbReference type="NCBI Taxonomy" id="206669"/>
    <lineage>
        <taxon>Eukaryota</taxon>
        <taxon>Metazoa</taxon>
        <taxon>Echinodermata</taxon>
        <taxon>Eleutherozoa</taxon>
        <taxon>Echinozoa</taxon>
        <taxon>Holothuroidea</taxon>
        <taxon>Aspidochirotacea</taxon>
        <taxon>Aspidochirotida</taxon>
        <taxon>Holothuriidae</taxon>
        <taxon>Holothuria</taxon>
    </lineage>
</organism>
<evidence type="ECO:0000256" key="1">
    <source>
        <dbReference type="ARBA" id="ARBA00001973"/>
    </source>
</evidence>
<dbReference type="InterPro" id="IPR045266">
    <property type="entry name" value="DOH_DOMON"/>
</dbReference>
<evidence type="ECO:0000256" key="7">
    <source>
        <dbReference type="ARBA" id="ARBA00023002"/>
    </source>
</evidence>
<keyword evidence="6" id="KW-1133">Transmembrane helix</keyword>
<evidence type="ECO:0000256" key="9">
    <source>
        <dbReference type="ARBA" id="ARBA00023033"/>
    </source>
</evidence>
<dbReference type="Pfam" id="PF03351">
    <property type="entry name" value="DOMON"/>
    <property type="match status" value="1"/>
</dbReference>
<evidence type="ECO:0000256" key="10">
    <source>
        <dbReference type="ARBA" id="ARBA00023136"/>
    </source>
</evidence>
<comment type="cofactor">
    <cofactor evidence="1">
        <name>Cu(2+)</name>
        <dbReference type="ChEBI" id="CHEBI:29036"/>
    </cofactor>
</comment>
<dbReference type="PANTHER" id="PTHR10157">
    <property type="entry name" value="DOPAMINE BETA HYDROXYLASE RELATED"/>
    <property type="match status" value="1"/>
</dbReference>
<dbReference type="GO" id="GO:0042420">
    <property type="term" value="P:dopamine catabolic process"/>
    <property type="evidence" value="ECO:0007669"/>
    <property type="project" value="TreeGrafter"/>
</dbReference>
<keyword evidence="7" id="KW-0560">Oxidoreductase</keyword>
<comment type="similarity">
    <text evidence="3">Belongs to the copper type II ascorbate-dependent monooxygenase family.</text>
</comment>
<dbReference type="GO" id="GO:0030667">
    <property type="term" value="C:secretory granule membrane"/>
    <property type="evidence" value="ECO:0007669"/>
    <property type="project" value="TreeGrafter"/>
</dbReference>
<evidence type="ECO:0000256" key="3">
    <source>
        <dbReference type="ARBA" id="ARBA00010676"/>
    </source>
</evidence>
<evidence type="ECO:0000256" key="2">
    <source>
        <dbReference type="ARBA" id="ARBA00004167"/>
    </source>
</evidence>
<dbReference type="Pfam" id="PF03712">
    <property type="entry name" value="Cu2_monoox_C"/>
    <property type="match status" value="1"/>
</dbReference>
<keyword evidence="4" id="KW-0812">Transmembrane</keyword>
<protein>
    <submittedName>
        <fullName evidence="15">Dopamine beta-hydroxylase</fullName>
    </submittedName>
</protein>
<dbReference type="InterPro" id="IPR028460">
    <property type="entry name" value="Tbh/DBH"/>
</dbReference>
<keyword evidence="13" id="KW-0732">Signal</keyword>
<dbReference type="FunFam" id="2.60.120.230:FF:000001">
    <property type="entry name" value="Monooxygenase, DBH-like 1"/>
    <property type="match status" value="1"/>
</dbReference>
<dbReference type="Proteomes" id="UP001152320">
    <property type="component" value="Chromosome 7"/>
</dbReference>
<gene>
    <name evidence="15" type="ORF">HOLleu_16236</name>
</gene>
<comment type="caution">
    <text evidence="15">The sequence shown here is derived from an EMBL/GenBank/DDBJ whole genome shotgun (WGS) entry which is preliminary data.</text>
</comment>
<dbReference type="GO" id="GO:0004500">
    <property type="term" value="F:dopamine beta-monooxygenase activity"/>
    <property type="evidence" value="ECO:0007669"/>
    <property type="project" value="InterPro"/>
</dbReference>
<keyword evidence="11" id="KW-1015">Disulfide bond</keyword>
<dbReference type="OrthoDB" id="129121at2759"/>
<feature type="domain" description="DOMON" evidence="14">
    <location>
        <begin position="63"/>
        <end position="189"/>
    </location>
</feature>
<feature type="chain" id="PRO_5040115307" evidence="13">
    <location>
        <begin position="17"/>
        <end position="620"/>
    </location>
</feature>
<reference evidence="15" key="1">
    <citation type="submission" date="2021-10" db="EMBL/GenBank/DDBJ databases">
        <title>Tropical sea cucumber genome reveals ecological adaptation and Cuvierian tubules defense mechanism.</title>
        <authorList>
            <person name="Chen T."/>
        </authorList>
    </citation>
    <scope>NUCLEOTIDE SEQUENCE</scope>
    <source>
        <strain evidence="15">Nanhai2018</strain>
        <tissue evidence="15">Muscle</tissue>
    </source>
</reference>
<keyword evidence="10" id="KW-0472">Membrane</keyword>
<dbReference type="Pfam" id="PF01082">
    <property type="entry name" value="Cu2_monooxygen"/>
    <property type="match status" value="1"/>
</dbReference>
<evidence type="ECO:0000256" key="13">
    <source>
        <dbReference type="SAM" id="SignalP"/>
    </source>
</evidence>
<dbReference type="GO" id="GO:0005507">
    <property type="term" value="F:copper ion binding"/>
    <property type="evidence" value="ECO:0007669"/>
    <property type="project" value="InterPro"/>
</dbReference>
<dbReference type="Gene3D" id="2.60.120.230">
    <property type="match status" value="1"/>
</dbReference>
<dbReference type="Gene3D" id="2.60.120.310">
    <property type="entry name" value="Copper type II, ascorbate-dependent monooxygenase, N-terminal domain"/>
    <property type="match status" value="1"/>
</dbReference>
<evidence type="ECO:0000256" key="4">
    <source>
        <dbReference type="ARBA" id="ARBA00022692"/>
    </source>
</evidence>
<dbReference type="InterPro" id="IPR000945">
    <property type="entry name" value="DBH-like"/>
</dbReference>
<keyword evidence="12" id="KW-0325">Glycoprotein</keyword>
<evidence type="ECO:0000313" key="16">
    <source>
        <dbReference type="Proteomes" id="UP001152320"/>
    </source>
</evidence>
<dbReference type="SUPFAM" id="SSF49742">
    <property type="entry name" value="PHM/PNGase F"/>
    <property type="match status" value="2"/>
</dbReference>
<dbReference type="GO" id="GO:0005615">
    <property type="term" value="C:extracellular space"/>
    <property type="evidence" value="ECO:0007669"/>
    <property type="project" value="TreeGrafter"/>
</dbReference>
<dbReference type="InterPro" id="IPR024548">
    <property type="entry name" value="Cu2_monoox_C"/>
</dbReference>
<evidence type="ECO:0000256" key="8">
    <source>
        <dbReference type="ARBA" id="ARBA00023008"/>
    </source>
</evidence>
<dbReference type="AlphaFoldDB" id="A0A9Q1HAH1"/>
<evidence type="ECO:0000313" key="15">
    <source>
        <dbReference type="EMBL" id="KAJ8038730.1"/>
    </source>
</evidence>
<dbReference type="InterPro" id="IPR036939">
    <property type="entry name" value="Cu2_ascorb_mOase_N_sf"/>
</dbReference>
<keyword evidence="9" id="KW-0503">Monooxygenase</keyword>
<sequence length="620" mass="70397">MYTFFILLLLCKESATYPSLTQVFDYEMLISTLSMKDKNPVREDNLSGLRSFPFSVLYTLPGKEIILFWDVDKTEGSISFKVRIPLSEGIEKCGFLGFGFSDRGDQYNADAILVSWTKENVVHSMDTFTDKFGVLRRDVHNDYIMEYFQIGLENNEQFVEIIFRRPLNTHDWEDYKIEWGTTHIFILFGENKPDIHQYLNFDDVNFVGGPLSLLRKEMIPSGIHQNTFQTEFTLHKVNVPAVPTTYWCHTLERNVSRKVHGVQYESLVTPDNKAVVHHIILYHCEVPCDQHLPSYSGRCSDKPAQLTACSKVIAAWAMGAGPLIYPAEAGVPIGGPEWSSYFMLEVHYNNPLRVSGLVDSSGIKFYVTENLRKYSVGILEVGVTYAPNLVIPPGEGEFELSGICLPNCTSSGLPLGGIHVFASQLHAHLSGRAIQTRHFRDGEELHLLDKDPHFTMSFQDIRLLPEDVVILPGDALVTSCTYNTRDRLNVTLGGFGTMDEMCVNYLHYYPKASLEVCKSTLSERALTYFFEENLGSDQLSNNQMTTEEKFSAIKWTKKTKEFWKQMTRTGPLDEECLQSNGNHFPGNWKNIMGTSLDQADASRKNHALHVKKQVIEGYLH</sequence>
<comment type="subcellular location">
    <subcellularLocation>
        <location evidence="2">Membrane</location>
        <topology evidence="2">Single-pass membrane protein</topology>
    </subcellularLocation>
</comment>
<dbReference type="PROSITE" id="PS50836">
    <property type="entry name" value="DOMON"/>
    <property type="match status" value="1"/>
</dbReference>
<evidence type="ECO:0000256" key="6">
    <source>
        <dbReference type="ARBA" id="ARBA00022989"/>
    </source>
</evidence>
<name>A0A9Q1HAH1_HOLLE</name>
<evidence type="ECO:0000256" key="5">
    <source>
        <dbReference type="ARBA" id="ARBA00022723"/>
    </source>
</evidence>
<dbReference type="InterPro" id="IPR000323">
    <property type="entry name" value="Cu2_ascorb_mOase_N"/>
</dbReference>
<evidence type="ECO:0000259" key="14">
    <source>
        <dbReference type="PROSITE" id="PS50836"/>
    </source>
</evidence>
<dbReference type="PRINTS" id="PR00767">
    <property type="entry name" value="DBMONOXGNASE"/>
</dbReference>
<feature type="signal peptide" evidence="13">
    <location>
        <begin position="1"/>
        <end position="16"/>
    </location>
</feature>
<accession>A0A9Q1HAH1</accession>
<dbReference type="InterPro" id="IPR014784">
    <property type="entry name" value="Cu2_ascorb_mOase-like_C"/>
</dbReference>
<evidence type="ECO:0000256" key="12">
    <source>
        <dbReference type="ARBA" id="ARBA00023180"/>
    </source>
</evidence>
<dbReference type="GO" id="GO:0042421">
    <property type="term" value="P:norepinephrine biosynthetic process"/>
    <property type="evidence" value="ECO:0007669"/>
    <property type="project" value="TreeGrafter"/>
</dbReference>
<dbReference type="InterPro" id="IPR005018">
    <property type="entry name" value="DOMON_domain"/>
</dbReference>
<keyword evidence="5" id="KW-0479">Metal-binding</keyword>